<evidence type="ECO:0000313" key="2">
    <source>
        <dbReference type="Proteomes" id="UP001447188"/>
    </source>
</evidence>
<reference evidence="1 2" key="1">
    <citation type="submission" date="2024-02" db="EMBL/GenBank/DDBJ databases">
        <title>Discinaceae phylogenomics.</title>
        <authorList>
            <person name="Dirks A.C."/>
            <person name="James T.Y."/>
        </authorList>
    </citation>
    <scope>NUCLEOTIDE SEQUENCE [LARGE SCALE GENOMIC DNA]</scope>
    <source>
        <strain evidence="1 2">ACD0624</strain>
    </source>
</reference>
<dbReference type="EMBL" id="JBBBZM010000983">
    <property type="protein sequence ID" value="KAL0630204.1"/>
    <property type="molecule type" value="Genomic_DNA"/>
</dbReference>
<keyword evidence="2" id="KW-1185">Reference proteome</keyword>
<evidence type="ECO:0000313" key="1">
    <source>
        <dbReference type="EMBL" id="KAL0630204.1"/>
    </source>
</evidence>
<gene>
    <name evidence="1" type="ORF">Q9L58_010950</name>
</gene>
<sequence>GIATVAQKKISARLRAEFKEVARQIISVDRMALKHGRSQNTIGAIERAMVDAFQLGQELGLSEEPYFQTTDAFVDWIEIPPRARDTLSEISFRLGYGENRPDTISVRLLRLLTPKGIRWVEETKADREDPRSFSAGGINPLIKLALLAPVDGNEDVIQLTEKGVLTCKEYWRRSDERDPTLPKMSVRAW</sequence>
<organism evidence="1 2">
    <name type="scientific">Discina gigas</name>
    <dbReference type="NCBI Taxonomy" id="1032678"/>
    <lineage>
        <taxon>Eukaryota</taxon>
        <taxon>Fungi</taxon>
        <taxon>Dikarya</taxon>
        <taxon>Ascomycota</taxon>
        <taxon>Pezizomycotina</taxon>
        <taxon>Pezizomycetes</taxon>
        <taxon>Pezizales</taxon>
        <taxon>Discinaceae</taxon>
        <taxon>Discina</taxon>
    </lineage>
</organism>
<feature type="non-terminal residue" evidence="1">
    <location>
        <position position="1"/>
    </location>
</feature>
<proteinExistence type="predicted"/>
<dbReference type="Proteomes" id="UP001447188">
    <property type="component" value="Unassembled WGS sequence"/>
</dbReference>
<accession>A0ABR3G2N9</accession>
<protein>
    <submittedName>
        <fullName evidence="1">Uncharacterized protein</fullName>
    </submittedName>
</protein>
<comment type="caution">
    <text evidence="1">The sequence shown here is derived from an EMBL/GenBank/DDBJ whole genome shotgun (WGS) entry which is preliminary data.</text>
</comment>
<name>A0ABR3G2N9_9PEZI</name>